<reference evidence="2" key="1">
    <citation type="journal article" date="2019" name="Int. J. Syst. Evol. Microbiol.">
        <title>The Global Catalogue of Microorganisms (GCM) 10K type strain sequencing project: providing services to taxonomists for standard genome sequencing and annotation.</title>
        <authorList>
            <consortium name="The Broad Institute Genomics Platform"/>
            <consortium name="The Broad Institute Genome Sequencing Center for Infectious Disease"/>
            <person name="Wu L."/>
            <person name="Ma J."/>
        </authorList>
    </citation>
    <scope>NUCLEOTIDE SEQUENCE [LARGE SCALE GENOMIC DNA]</scope>
    <source>
        <strain evidence="2">CGMCC 1.12702</strain>
    </source>
</reference>
<gene>
    <name evidence="1" type="ORF">ACFSGX_12595</name>
</gene>
<organism evidence="1 2">
    <name type="scientific">Sphingomonas arantia</name>
    <dbReference type="NCBI Taxonomy" id="1460676"/>
    <lineage>
        <taxon>Bacteria</taxon>
        <taxon>Pseudomonadati</taxon>
        <taxon>Pseudomonadota</taxon>
        <taxon>Alphaproteobacteria</taxon>
        <taxon>Sphingomonadales</taxon>
        <taxon>Sphingomonadaceae</taxon>
        <taxon>Sphingomonas</taxon>
    </lineage>
</organism>
<name>A0ABW4TXZ5_9SPHN</name>
<dbReference type="InterPro" id="IPR025662">
    <property type="entry name" value="Sigma_54_int_dom_ATP-bd_1"/>
</dbReference>
<keyword evidence="1" id="KW-0418">Kinase</keyword>
<dbReference type="InterPro" id="IPR027600">
    <property type="entry name" value="HprK-rel_A"/>
</dbReference>
<protein>
    <submittedName>
        <fullName evidence="1">HprK-related kinase A</fullName>
    </submittedName>
</protein>
<sequence>MRHAIGLKIGPVAFRVGSDWAAPIAALRSLYRDYPPPVGVPDYTVRLEAERPWRRWVRPSVAVRGDYILPEALPLDLAHGVLAAEIGMNLQLALGERRWLLLHASGVERDGRALIMSGESGSGKSTLAAVLATRGWRLMGDEFALIDLATGAARAFPRATSLKNTAIDEMLRHVPEARFGAELTGTPKGRLRHLRPDATAITRMDEPAMPALILFPQYGGAEAAEGMGSAEAFVRLTQASTNYGPLGRAGYDALTRLVTTVPTVAVDYPDTATAVALVEQLWDAL</sequence>
<dbReference type="Proteomes" id="UP001597400">
    <property type="component" value="Unassembled WGS sequence"/>
</dbReference>
<keyword evidence="1" id="KW-0808">Transferase</keyword>
<proteinExistence type="predicted"/>
<dbReference type="InterPro" id="IPR027417">
    <property type="entry name" value="P-loop_NTPase"/>
</dbReference>
<keyword evidence="2" id="KW-1185">Reference proteome</keyword>
<accession>A0ABW4TXZ5</accession>
<dbReference type="EMBL" id="JBHUGS010000003">
    <property type="protein sequence ID" value="MFD1951605.1"/>
    <property type="molecule type" value="Genomic_DNA"/>
</dbReference>
<dbReference type="RefSeq" id="WP_380930393.1">
    <property type="nucleotide sequence ID" value="NZ_JBHUGS010000003.1"/>
</dbReference>
<dbReference type="SUPFAM" id="SSF53795">
    <property type="entry name" value="PEP carboxykinase-like"/>
    <property type="match status" value="1"/>
</dbReference>
<dbReference type="GO" id="GO:0016301">
    <property type="term" value="F:kinase activity"/>
    <property type="evidence" value="ECO:0007669"/>
    <property type="project" value="UniProtKB-KW"/>
</dbReference>
<dbReference type="PROSITE" id="PS00675">
    <property type="entry name" value="SIGMA54_INTERACT_1"/>
    <property type="match status" value="1"/>
</dbReference>
<dbReference type="NCBIfam" id="TIGR04352">
    <property type="entry name" value="HprK_rel_A"/>
    <property type="match status" value="1"/>
</dbReference>
<dbReference type="Gene3D" id="3.40.50.300">
    <property type="entry name" value="P-loop containing nucleotide triphosphate hydrolases"/>
    <property type="match status" value="1"/>
</dbReference>
<comment type="caution">
    <text evidence="1">The sequence shown here is derived from an EMBL/GenBank/DDBJ whole genome shotgun (WGS) entry which is preliminary data.</text>
</comment>
<evidence type="ECO:0000313" key="2">
    <source>
        <dbReference type="Proteomes" id="UP001597400"/>
    </source>
</evidence>
<evidence type="ECO:0000313" key="1">
    <source>
        <dbReference type="EMBL" id="MFD1951605.1"/>
    </source>
</evidence>